<feature type="domain" description="BLOC-2 complex member HPS3 C-terminal" evidence="2">
    <location>
        <begin position="690"/>
        <end position="881"/>
    </location>
</feature>
<dbReference type="Proteomes" id="UP000816034">
    <property type="component" value="Unassembled WGS sequence"/>
</dbReference>
<reference evidence="3 4" key="1">
    <citation type="journal article" date="2018" name="BMC Genomics">
        <title>The genome of Naegleria lovaniensis, the basis for a comparative approach to unravel pathogenicity factors of the human pathogenic amoeba N. fowleri.</title>
        <authorList>
            <person name="Liechti N."/>
            <person name="Schurch N."/>
            <person name="Bruggmann R."/>
            <person name="Wittwer M."/>
        </authorList>
    </citation>
    <scope>NUCLEOTIDE SEQUENCE [LARGE SCALE GENOMIC DNA]</scope>
    <source>
        <strain evidence="3 4">ATCC 30569</strain>
    </source>
</reference>
<keyword evidence="4" id="KW-1185">Reference proteome</keyword>
<feature type="region of interest" description="Disordered" evidence="1">
    <location>
        <begin position="334"/>
        <end position="354"/>
    </location>
</feature>
<dbReference type="RefSeq" id="XP_044548323.1">
    <property type="nucleotide sequence ID" value="XM_044694951.1"/>
</dbReference>
<dbReference type="GO" id="GO:0005737">
    <property type="term" value="C:cytoplasm"/>
    <property type="evidence" value="ECO:0007669"/>
    <property type="project" value="TreeGrafter"/>
</dbReference>
<accession>A0AA88GP50</accession>
<sequence>MNSHNIRVFQSQDILCPSELGQPLCSAASEGLFWVAFSGIIKGYATQTTQKEFQCMYEFQPLWSEVDAIHYLPDIRRVITVERRMTTIGTAQQPTTPTTPLGHHHHHRGGSGHASSSNNNILGSPKSSGDFSNALKSFSQSSSTATPTTNQNTQTIVEQCCRIYRFEYDKKERKTIIYPFSLPIQNFVSTNSTTTSTTLTTQANSATTSQAAKSGMTLSSELLISVCTYSNQLLTCAKDVISLWKFTNNIETPICILKLHTSWHVKCISVFNQFIGYGTDKDVRVIELKQKETELEKTLLENSQDDDINLNNGGTNGEESTLAQHVGAVNVCGSVSPNASDHSDTQKKKSSRLTEIQKRIQAHVQEQIVGTNESPQSQVSQGGIITRHQSLNPLNKAMAMYWGVSQLHESIDEIQIRFDMGTKDLLPSPATQSYGEPVRISDKTTMKKGNHSSANNIAYDIFGQTPTVDHPAFVNHNYIDICINLLHKHFTLDESPRSIHFLQNISQKKDFNQNTGMKCIISTSTCGYVYSLSSPQSLLCEFQYTDECLMSAVNSLFLYAITPVGLEVWSVLGGSNGCLLRFHPFIGLKSVSATNNHVVLISKISSNENFSIAAYYNQQTDKTVLVSDIRNVEKMNRNASPSKDATRSGRLFPIFNARKKREDSSSSTLPSVEEFSYNIYMLNAVELSDIYEDMLEHAMMFEKSDKPSYMKLLKESHSLLQSKYFELLTKEKKLERSTDVDAITLLKTKIELQNYTTLLKRSFGLQGDAYVSMENTDLAAYAYANSDKPMADIFTKLSVREESLLLFLEHILFDKENHWSLDSLSEDLGNQILTIYKQRIPHTLSTVILANSFPYSKTHALSLLEEINLEYVKAQQLTLSRFEEHSIEKNDAYPQQGDQVLSWFEIMPKDAMVLALLHLQTGNEEKAVAIFKSVESHVLVEFVVLNPSLLAPNTTSEQYSKLAFVFRKHFPWCLVESITRLTASNSCPLRSNQVMDLLKGENLQLSENVETPLTSLFMQQIYLSTCLISNDPSNDSTLKEIALLLMLVFVQELTQITSLLKETNIKDLVNATKQKVLELHSPSSSAQSPINDVTCDHMPSTKRLFSYMDNFNELRQYCSFIHYSLIPFRENLGWLREFVNYEFNRNHTQLNILSDSKDILSEKYAEIINILDEISISENTLFSITENDPLFLLVHTLQNAQGLICYFVQFVSTNRMEIFSQFIEIIQDHEGKFIGFDNLKLLCMMGSKQFKQAIERLLIILGQEKHQDHSLDVLFGFIESHCSSLSDWKDVLDLIFSHLKEYEQEKLSTLVDSVDASHSTAPTFLYALLDRILKLLARSCTPDDFLPLIPKNGSMKFFYRYIHLCFSNFSILSSPFNNHNNTFSSSTNSPFEIL</sequence>
<organism evidence="3 4">
    <name type="scientific">Naegleria lovaniensis</name>
    <name type="common">Amoeba</name>
    <dbReference type="NCBI Taxonomy" id="51637"/>
    <lineage>
        <taxon>Eukaryota</taxon>
        <taxon>Discoba</taxon>
        <taxon>Heterolobosea</taxon>
        <taxon>Tetramitia</taxon>
        <taxon>Eutetramitia</taxon>
        <taxon>Vahlkampfiidae</taxon>
        <taxon>Naegleria</taxon>
    </lineage>
</organism>
<evidence type="ECO:0000256" key="1">
    <source>
        <dbReference type="SAM" id="MobiDB-lite"/>
    </source>
</evidence>
<proteinExistence type="predicted"/>
<evidence type="ECO:0000313" key="4">
    <source>
        <dbReference type="Proteomes" id="UP000816034"/>
    </source>
</evidence>
<dbReference type="InterPro" id="IPR029438">
    <property type="entry name" value="HPS3_C"/>
</dbReference>
<dbReference type="PANTHER" id="PTHR28633:SF1">
    <property type="entry name" value="BLOC-2 COMPLEX MEMBER HPS3"/>
    <property type="match status" value="1"/>
</dbReference>
<gene>
    <name evidence="3" type="ORF">C9374_005224</name>
</gene>
<evidence type="ECO:0000259" key="2">
    <source>
        <dbReference type="Pfam" id="PF14763"/>
    </source>
</evidence>
<feature type="compositionally biased region" description="Low complexity" evidence="1">
    <location>
        <begin position="89"/>
        <end position="100"/>
    </location>
</feature>
<feature type="region of interest" description="Disordered" evidence="1">
    <location>
        <begin position="89"/>
        <end position="126"/>
    </location>
</feature>
<dbReference type="PANTHER" id="PTHR28633">
    <property type="entry name" value="HERMANSKY-PUDLAK SYNDROME 3 PROTEIN"/>
    <property type="match status" value="1"/>
</dbReference>
<name>A0AA88GP50_NAELO</name>
<dbReference type="EMBL" id="PYSW02000023">
    <property type="protein sequence ID" value="KAG2382644.1"/>
    <property type="molecule type" value="Genomic_DNA"/>
</dbReference>
<dbReference type="Pfam" id="PF14763">
    <property type="entry name" value="HPS3_C"/>
    <property type="match status" value="1"/>
</dbReference>
<dbReference type="GeneID" id="68097679"/>
<protein>
    <recommendedName>
        <fullName evidence="2">BLOC-2 complex member HPS3 C-terminal domain-containing protein</fullName>
    </recommendedName>
</protein>
<evidence type="ECO:0000313" key="3">
    <source>
        <dbReference type="EMBL" id="KAG2382644.1"/>
    </source>
</evidence>
<dbReference type="InterPro" id="IPR017216">
    <property type="entry name" value="HPS3"/>
</dbReference>
<comment type="caution">
    <text evidence="3">The sequence shown here is derived from an EMBL/GenBank/DDBJ whole genome shotgun (WGS) entry which is preliminary data.</text>
</comment>